<evidence type="ECO:0000313" key="1">
    <source>
        <dbReference type="EMBL" id="QQD17461.1"/>
    </source>
</evidence>
<evidence type="ECO:0000313" key="2">
    <source>
        <dbReference type="Proteomes" id="UP000596063"/>
    </source>
</evidence>
<protein>
    <submittedName>
        <fullName evidence="1">Uncharacterized protein</fullName>
    </submittedName>
</protein>
<dbReference type="RefSeq" id="WP_198568962.1">
    <property type="nucleotide sequence ID" value="NZ_CP066167.1"/>
</dbReference>
<sequence length="289" mass="32586">MKKEYYVDGEQSHSCVEVFSSEDAFGQPISIAFAQLWPQSSTLREFDHEWLEFDERDVGCRIRNKTARSIENACTDFVKTFYPGCGVGVKLKNLIAKDCTKQRNQRTVLMLTGDDNHDISDKLSLAVSFVGERLIQKQGDLFFSDSVSGLSVADITFLMDHVDKIRMALSGSKITHPFALETFGPDPRVSAFSGRFDEFEFELPAAEEVSGTATVDGFRGHHNLVYLSIMDVDTVVDASKTFVIHDTKMLKLITEAKHHDAHLKYVADKIFEKTPDKPTFILKSVEIMR</sequence>
<dbReference type="Proteomes" id="UP000596063">
    <property type="component" value="Chromosome"/>
</dbReference>
<dbReference type="EMBL" id="CP066167">
    <property type="protein sequence ID" value="QQD17461.1"/>
    <property type="molecule type" value="Genomic_DNA"/>
</dbReference>
<reference evidence="1 2" key="1">
    <citation type="submission" date="2020-12" db="EMBL/GenBank/DDBJ databases">
        <authorList>
            <person name="Shan Y."/>
        </authorList>
    </citation>
    <scope>NUCLEOTIDE SEQUENCE [LARGE SCALE GENOMIC DNA]</scope>
    <source>
        <strain evidence="2">csc3.9</strain>
    </source>
</reference>
<organism evidence="1 2">
    <name type="scientific">Spongiibacter nanhainus</name>
    <dbReference type="NCBI Taxonomy" id="2794344"/>
    <lineage>
        <taxon>Bacteria</taxon>
        <taxon>Pseudomonadati</taxon>
        <taxon>Pseudomonadota</taxon>
        <taxon>Gammaproteobacteria</taxon>
        <taxon>Cellvibrionales</taxon>
        <taxon>Spongiibacteraceae</taxon>
        <taxon>Spongiibacter</taxon>
    </lineage>
</organism>
<gene>
    <name evidence="1" type="ORF">I6N98_13970</name>
</gene>
<accession>A0A7T4QZ85</accession>
<dbReference type="AlphaFoldDB" id="A0A7T4QZ85"/>
<proteinExistence type="predicted"/>
<name>A0A7T4QZ85_9GAMM</name>
<keyword evidence="2" id="KW-1185">Reference proteome</keyword>
<dbReference type="KEGG" id="snan:I6N98_13970"/>